<dbReference type="Proteomes" id="UP000248198">
    <property type="component" value="Unassembled WGS sequence"/>
</dbReference>
<dbReference type="RefSeq" id="WP_110829482.1">
    <property type="nucleotide sequence ID" value="NZ_QKLU01000003.1"/>
</dbReference>
<feature type="transmembrane region" description="Helical" evidence="1">
    <location>
        <begin position="93"/>
        <end position="114"/>
    </location>
</feature>
<reference evidence="2 3" key="1">
    <citation type="submission" date="2018-06" db="EMBL/GenBank/DDBJ databases">
        <title>Genomic Encyclopedia of Archaeal and Bacterial Type Strains, Phase II (KMG-II): from individual species to whole genera.</title>
        <authorList>
            <person name="Goeker M."/>
        </authorList>
    </citation>
    <scope>NUCLEOTIDE SEQUENCE [LARGE SCALE GENOMIC DNA]</scope>
    <source>
        <strain evidence="2 3">DSM 27372</strain>
    </source>
</reference>
<feature type="transmembrane region" description="Helical" evidence="1">
    <location>
        <begin position="33"/>
        <end position="55"/>
    </location>
</feature>
<sequence length="190" mass="21441">MDAIENEMNPLQSLKLISDVILRTKEQLRSYSTLYLIWGWLIAVASLAFFALHTYTSSPLFFLPFPVLGLTGILLTIRYYHSAKETSETYLASYLKNLWFVLGICFVLTVFISLSQKMQPFTYTLLIGGVGTLVSGQNLRFKPLITGGILFFTFAVISILIPEQYRSLLHGFAVITGYLVPGYLLKYTKA</sequence>
<evidence type="ECO:0000313" key="3">
    <source>
        <dbReference type="Proteomes" id="UP000248198"/>
    </source>
</evidence>
<keyword evidence="1" id="KW-0812">Transmembrane</keyword>
<evidence type="ECO:0000256" key="1">
    <source>
        <dbReference type="SAM" id="Phobius"/>
    </source>
</evidence>
<feature type="transmembrane region" description="Helical" evidence="1">
    <location>
        <begin position="143"/>
        <end position="161"/>
    </location>
</feature>
<accession>A0A318UL45</accession>
<organism evidence="2 3">
    <name type="scientific">Pedobacter nutrimenti</name>
    <dbReference type="NCBI Taxonomy" id="1241337"/>
    <lineage>
        <taxon>Bacteria</taxon>
        <taxon>Pseudomonadati</taxon>
        <taxon>Bacteroidota</taxon>
        <taxon>Sphingobacteriia</taxon>
        <taxon>Sphingobacteriales</taxon>
        <taxon>Sphingobacteriaceae</taxon>
        <taxon>Pedobacter</taxon>
    </lineage>
</organism>
<name>A0A318UL45_9SPHI</name>
<proteinExistence type="predicted"/>
<keyword evidence="3" id="KW-1185">Reference proteome</keyword>
<evidence type="ECO:0000313" key="2">
    <source>
        <dbReference type="EMBL" id="PYF74735.1"/>
    </source>
</evidence>
<protein>
    <submittedName>
        <fullName evidence="2">Uncharacterized protein</fullName>
    </submittedName>
</protein>
<dbReference type="AlphaFoldDB" id="A0A318UL45"/>
<keyword evidence="1" id="KW-1133">Transmembrane helix</keyword>
<comment type="caution">
    <text evidence="2">The sequence shown here is derived from an EMBL/GenBank/DDBJ whole genome shotgun (WGS) entry which is preliminary data.</text>
</comment>
<dbReference type="OrthoDB" id="670335at2"/>
<gene>
    <name evidence="2" type="ORF">B0O44_103181</name>
</gene>
<keyword evidence="1" id="KW-0472">Membrane</keyword>
<dbReference type="EMBL" id="QKLU01000003">
    <property type="protein sequence ID" value="PYF74735.1"/>
    <property type="molecule type" value="Genomic_DNA"/>
</dbReference>
<feature type="transmembrane region" description="Helical" evidence="1">
    <location>
        <begin position="167"/>
        <end position="185"/>
    </location>
</feature>
<feature type="transmembrane region" description="Helical" evidence="1">
    <location>
        <begin position="61"/>
        <end position="81"/>
    </location>
</feature>